<reference evidence="8" key="1">
    <citation type="submission" date="2014-09" db="EMBL/GenBank/DDBJ databases">
        <authorList>
            <person name="Magalhaes I.L.F."/>
            <person name="Oliveira U."/>
            <person name="Santos F.R."/>
            <person name="Vidigal T.H.D.A."/>
            <person name="Brescovit A.D."/>
            <person name="Santos A.J."/>
        </authorList>
    </citation>
    <scope>NUCLEOTIDE SEQUENCE</scope>
    <source>
        <tissue evidence="8">Shoot tissue taken approximately 20 cm above the soil surface</tissue>
    </source>
</reference>
<sequence length="258" mass="28185">MVFPAVLPKVAARWLFTFYRAARKLRRQLYHRNTAGKPPSTVSQQAAVTAASKSAAIPDAAGRTVVYDMHAALLRTTALFPYFMLVACEGGGLLRALLLLCSFPLVWALGERGGAGVRVMAFVTFAGLRPRDMDLVARAILPKHYMESLNAVVYDRLWLPATRKVVVTSAPRVMCEWFLKEYMAADAVVGCELQVVSVGRGRYFTGLLLGPAPGPELRQKALREALGSDGAVADVGVVRSSNPLDHLFVPYCKVRAYT</sequence>
<dbReference type="AlphaFoldDB" id="A0A0A9B8I1"/>
<evidence type="ECO:0000256" key="5">
    <source>
        <dbReference type="ARBA" id="ARBA00022989"/>
    </source>
</evidence>
<dbReference type="Pfam" id="PF23270">
    <property type="entry name" value="HAD_RAM2_N"/>
    <property type="match status" value="1"/>
</dbReference>
<evidence type="ECO:0000256" key="3">
    <source>
        <dbReference type="ARBA" id="ARBA00022679"/>
    </source>
</evidence>
<comment type="similarity">
    <text evidence="2">Belongs to the GPAT/DAPAT family.</text>
</comment>
<feature type="domain" description="Glycerol-3-phosphate acyltransferase RAM2/GPAT1-8 HAD-like" evidence="7">
    <location>
        <begin position="64"/>
        <end position="254"/>
    </location>
</feature>
<proteinExistence type="inferred from homology"/>
<evidence type="ECO:0000259" key="7">
    <source>
        <dbReference type="Pfam" id="PF23270"/>
    </source>
</evidence>
<protein>
    <recommendedName>
        <fullName evidence="7">Glycerol-3-phosphate acyltransferase RAM2/GPAT1-8 HAD-like domain-containing protein</fullName>
    </recommendedName>
</protein>
<keyword evidence="5" id="KW-1133">Transmembrane helix</keyword>
<accession>A0A0A9B8I1</accession>
<keyword evidence="4" id="KW-0812">Transmembrane</keyword>
<dbReference type="GO" id="GO:0010143">
    <property type="term" value="P:cutin biosynthetic process"/>
    <property type="evidence" value="ECO:0007669"/>
    <property type="project" value="TreeGrafter"/>
</dbReference>
<evidence type="ECO:0000313" key="8">
    <source>
        <dbReference type="EMBL" id="JAD59596.1"/>
    </source>
</evidence>
<evidence type="ECO:0000256" key="6">
    <source>
        <dbReference type="ARBA" id="ARBA00023136"/>
    </source>
</evidence>
<dbReference type="GO" id="GO:0016791">
    <property type="term" value="F:phosphatase activity"/>
    <property type="evidence" value="ECO:0007669"/>
    <property type="project" value="TreeGrafter"/>
</dbReference>
<dbReference type="EMBL" id="GBRH01238299">
    <property type="protein sequence ID" value="JAD59596.1"/>
    <property type="molecule type" value="Transcribed_RNA"/>
</dbReference>
<keyword evidence="6" id="KW-0472">Membrane</keyword>
<dbReference type="GO" id="GO:0016020">
    <property type="term" value="C:membrane"/>
    <property type="evidence" value="ECO:0007669"/>
    <property type="project" value="UniProtKB-SubCell"/>
</dbReference>
<comment type="subcellular location">
    <subcellularLocation>
        <location evidence="1">Membrane</location>
    </subcellularLocation>
</comment>
<dbReference type="PANTHER" id="PTHR15486">
    <property type="entry name" value="ANCIENT UBIQUITOUS PROTEIN"/>
    <property type="match status" value="1"/>
</dbReference>
<name>A0A0A9B8I1_ARUDO</name>
<dbReference type="PANTHER" id="PTHR15486:SF0">
    <property type="entry name" value="GLYCEROL-3-PHOSPHATE ACYLTRANSFERASE 1"/>
    <property type="match status" value="1"/>
</dbReference>
<evidence type="ECO:0000256" key="4">
    <source>
        <dbReference type="ARBA" id="ARBA00022692"/>
    </source>
</evidence>
<dbReference type="InterPro" id="IPR056462">
    <property type="entry name" value="HAD_RAM2/GPAT1-8"/>
</dbReference>
<dbReference type="GO" id="GO:0090447">
    <property type="term" value="F:glycerol-3-phosphate 2-O-acyltransferase activity"/>
    <property type="evidence" value="ECO:0007669"/>
    <property type="project" value="TreeGrafter"/>
</dbReference>
<reference evidence="8" key="2">
    <citation type="journal article" date="2015" name="Data Brief">
        <title>Shoot transcriptome of the giant reed, Arundo donax.</title>
        <authorList>
            <person name="Barrero R.A."/>
            <person name="Guerrero F.D."/>
            <person name="Moolhuijzen P."/>
            <person name="Goolsby J.A."/>
            <person name="Tidwell J."/>
            <person name="Bellgard S.E."/>
            <person name="Bellgard M.I."/>
        </authorList>
    </citation>
    <scope>NUCLEOTIDE SEQUENCE</scope>
    <source>
        <tissue evidence="8">Shoot tissue taken approximately 20 cm above the soil surface</tissue>
    </source>
</reference>
<keyword evidence="3" id="KW-0808">Transferase</keyword>
<evidence type="ECO:0000256" key="1">
    <source>
        <dbReference type="ARBA" id="ARBA00004370"/>
    </source>
</evidence>
<organism evidence="8">
    <name type="scientific">Arundo donax</name>
    <name type="common">Giant reed</name>
    <name type="synonym">Donax arundinaceus</name>
    <dbReference type="NCBI Taxonomy" id="35708"/>
    <lineage>
        <taxon>Eukaryota</taxon>
        <taxon>Viridiplantae</taxon>
        <taxon>Streptophyta</taxon>
        <taxon>Embryophyta</taxon>
        <taxon>Tracheophyta</taxon>
        <taxon>Spermatophyta</taxon>
        <taxon>Magnoliopsida</taxon>
        <taxon>Liliopsida</taxon>
        <taxon>Poales</taxon>
        <taxon>Poaceae</taxon>
        <taxon>PACMAD clade</taxon>
        <taxon>Arundinoideae</taxon>
        <taxon>Arundineae</taxon>
        <taxon>Arundo</taxon>
    </lineage>
</organism>
<evidence type="ECO:0000256" key="2">
    <source>
        <dbReference type="ARBA" id="ARBA00007937"/>
    </source>
</evidence>